<evidence type="ECO:0000313" key="11">
    <source>
        <dbReference type="EMBL" id="SBS81942.1"/>
    </source>
</evidence>
<protein>
    <submittedName>
        <fullName evidence="11">GTP-binding protein, putative</fullName>
    </submittedName>
</protein>
<dbReference type="SUPFAM" id="SSF54980">
    <property type="entry name" value="EF-G C-terminal domain-like"/>
    <property type="match status" value="2"/>
</dbReference>
<feature type="region of interest" description="Disordered" evidence="8">
    <location>
        <begin position="155"/>
        <end position="179"/>
    </location>
</feature>
<evidence type="ECO:0000256" key="3">
    <source>
        <dbReference type="ARBA" id="ARBA00022792"/>
    </source>
</evidence>
<dbReference type="VEuPathDB" id="PlasmoDB:PocGH01_07019200"/>
<comment type="similarity">
    <text evidence="1">Belongs to the TRAFAC class translation factor GTPase superfamily. Classic translation factor GTPase family. LepA subfamily.</text>
</comment>
<dbReference type="PANTHER" id="PTHR43512:SF4">
    <property type="entry name" value="TRANSLATION FACTOR GUF1 HOMOLOG, CHLOROPLASTIC"/>
    <property type="match status" value="1"/>
</dbReference>
<proteinExistence type="inferred from homology"/>
<sequence length="948" mass="110622">MSYTLAFKRTLCVFVFLFFLFNFKCVCEAKWNKKKKNVFLTLNSSWKRKKKKCYQRKRRLYGEKRKDQKRAKSKGDINCARDVFTPAGYIKFLKGSLYTNQWKKGGNSHYPHGRRHIGCCFHSAGKEIQTKEVQKGKPDEPGKNTLFCNYPKEVEGREGRKKGEDHSWNETQRGKEEHPDRDMMYTQLVKQENVRNFCILAHIDSGKSTLADRFLELTNTIKKKKMKDQFLDMMSLEREKGITIKLKAVRMNYKNYIFNLIDTPGHFDFYHEVKRSVSVCEGAILLIDGCKGIQSQTLNIFVELKKEKLKIIPVINKIDMNTCIYEKIRDDLIERFNFKKNEILSISAKYGFQVENLFQKIITDIPFPSIKSNAFFRGIVFDSFYDQYKGVVLIIKVLNGFLKKKTEIFFINSEMSYAIQEVGYLIPELKQTEVIKQGDIAYICSNIRKCDDIQIGETIVNKDIVRRNANNEIVIDVKKMHTAGMCIQEQKDYSTFSNSSNTCNPSWEDSYQTGGNNEGTYVQGKVKSCEYQGEKHKRGGIYKSMNHVKDKHQSDREENKGKEHFERSLTEEVVKGENSENFEKIKEKNEINIKQIAARKVEVSYPSVYCNLYTVSDKKCNELEMALNKLKLNDSSFSFKMDICETLGKGFKCGFNGLLHLNIIQERIKREYNVETIVTAPSVNYLVKINEKYIDKRIKEKLINKHFDINSIVIDSKEECKDKKKKSHGQFFMTSNVNDIPQKNYIDSIYEPYVKTSIVTPEEYQKYIMNECFKRRAIFISKEVVNDDIFFIFEMPLSEILINFLDEIKSCTKGYGSMSYNNYVIYKESDLYKINIYINKKRIDSLSFISHKLNYYEKGKCLVSKLKNLINPHQFLIVIQAAVGSKIFASEKIQPLKKNVTAKCYGGDITRRRKLIEKQNEGKKKMFTIGKVRLPPNIFTKLFNLKQT</sequence>
<evidence type="ECO:0000256" key="8">
    <source>
        <dbReference type="SAM" id="MobiDB-lite"/>
    </source>
</evidence>
<dbReference type="Gene3D" id="3.30.70.870">
    <property type="entry name" value="Elongation Factor G (Translational Gtpase), domain 3"/>
    <property type="match status" value="1"/>
</dbReference>
<dbReference type="GO" id="GO:0045727">
    <property type="term" value="P:positive regulation of translation"/>
    <property type="evidence" value="ECO:0007669"/>
    <property type="project" value="TreeGrafter"/>
</dbReference>
<evidence type="ECO:0000256" key="5">
    <source>
        <dbReference type="ARBA" id="ARBA00022917"/>
    </source>
</evidence>
<organism evidence="11 14">
    <name type="scientific">Plasmodium ovale curtisi</name>
    <dbReference type="NCBI Taxonomy" id="864141"/>
    <lineage>
        <taxon>Eukaryota</taxon>
        <taxon>Sar</taxon>
        <taxon>Alveolata</taxon>
        <taxon>Apicomplexa</taxon>
        <taxon>Aconoidasida</taxon>
        <taxon>Haemosporida</taxon>
        <taxon>Plasmodiidae</taxon>
        <taxon>Plasmodium</taxon>
        <taxon>Plasmodium (Plasmodium)</taxon>
    </lineage>
</organism>
<dbReference type="InterPro" id="IPR038363">
    <property type="entry name" value="LepA_C_sf"/>
</dbReference>
<reference evidence="11" key="1">
    <citation type="submission" date="2016-05" db="EMBL/GenBank/DDBJ databases">
        <authorList>
            <person name="Lavstsen T."/>
            <person name="Jespersen J.S."/>
        </authorList>
    </citation>
    <scope>NUCLEOTIDE SEQUENCE [LARGE SCALE GENOMIC DNA]</scope>
</reference>
<dbReference type="GO" id="GO:0003924">
    <property type="term" value="F:GTPase activity"/>
    <property type="evidence" value="ECO:0007669"/>
    <property type="project" value="InterPro"/>
</dbReference>
<dbReference type="Pfam" id="PF06421">
    <property type="entry name" value="LepA_C"/>
    <property type="match status" value="1"/>
</dbReference>
<dbReference type="EMBL" id="FLQU01000195">
    <property type="protein sequence ID" value="SBS81942.1"/>
    <property type="molecule type" value="Genomic_DNA"/>
</dbReference>
<feature type="signal peptide" evidence="9">
    <location>
        <begin position="1"/>
        <end position="29"/>
    </location>
</feature>
<dbReference type="AlphaFoldDB" id="A0A1A8VQJ2"/>
<evidence type="ECO:0000256" key="9">
    <source>
        <dbReference type="SAM" id="SignalP"/>
    </source>
</evidence>
<dbReference type="CDD" id="cd03709">
    <property type="entry name" value="lepA_C"/>
    <property type="match status" value="1"/>
</dbReference>
<keyword evidence="5" id="KW-0648">Protein biosynthesis</keyword>
<evidence type="ECO:0000256" key="2">
    <source>
        <dbReference type="ARBA" id="ARBA00022741"/>
    </source>
</evidence>
<dbReference type="PANTHER" id="PTHR43512">
    <property type="entry name" value="TRANSLATION FACTOR GUF1-RELATED"/>
    <property type="match status" value="1"/>
</dbReference>
<dbReference type="GO" id="GO:0043022">
    <property type="term" value="F:ribosome binding"/>
    <property type="evidence" value="ECO:0007669"/>
    <property type="project" value="TreeGrafter"/>
</dbReference>
<keyword evidence="4" id="KW-0378">Hydrolase</keyword>
<dbReference type="EMBL" id="FLQV01000224">
    <property type="protein sequence ID" value="SBS85078.1"/>
    <property type="molecule type" value="Genomic_DNA"/>
</dbReference>
<evidence type="ECO:0000256" key="4">
    <source>
        <dbReference type="ARBA" id="ARBA00022801"/>
    </source>
</evidence>
<feature type="domain" description="Tr-type G" evidence="10">
    <location>
        <begin position="192"/>
        <end position="369"/>
    </location>
</feature>
<dbReference type="InterPro" id="IPR005225">
    <property type="entry name" value="Small_GTP-bd"/>
</dbReference>
<evidence type="ECO:0000313" key="12">
    <source>
        <dbReference type="EMBL" id="SBS85078.1"/>
    </source>
</evidence>
<dbReference type="Gene3D" id="3.30.70.2570">
    <property type="entry name" value="Elongation factor 4, C-terminal domain"/>
    <property type="match status" value="1"/>
</dbReference>
<keyword evidence="7" id="KW-0342">GTP-binding</keyword>
<reference evidence="13 14" key="2">
    <citation type="submission" date="2016-05" db="EMBL/GenBank/DDBJ databases">
        <authorList>
            <person name="Naeem Raeece"/>
        </authorList>
    </citation>
    <scope>NUCLEOTIDE SEQUENCE [LARGE SCALE GENOMIC DNA]</scope>
</reference>
<dbReference type="InterPro" id="IPR035654">
    <property type="entry name" value="LepA_IV"/>
</dbReference>
<name>A0A1A8VQJ2_PLAOA</name>
<dbReference type="InterPro" id="IPR027417">
    <property type="entry name" value="P-loop_NTPase"/>
</dbReference>
<dbReference type="NCBIfam" id="TIGR00231">
    <property type="entry name" value="small_GTP"/>
    <property type="match status" value="1"/>
</dbReference>
<dbReference type="Pfam" id="PF00679">
    <property type="entry name" value="EFG_C"/>
    <property type="match status" value="1"/>
</dbReference>
<evidence type="ECO:0000256" key="7">
    <source>
        <dbReference type="ARBA" id="ARBA00023134"/>
    </source>
</evidence>
<dbReference type="Pfam" id="PF00009">
    <property type="entry name" value="GTP_EFTU"/>
    <property type="match status" value="1"/>
</dbReference>
<dbReference type="GO" id="GO:0005525">
    <property type="term" value="F:GTP binding"/>
    <property type="evidence" value="ECO:0007669"/>
    <property type="project" value="UniProtKB-KW"/>
</dbReference>
<dbReference type="Proteomes" id="UP000078546">
    <property type="component" value="Unassembled WGS sequence"/>
</dbReference>
<keyword evidence="2" id="KW-0547">Nucleotide-binding</keyword>
<gene>
    <name evidence="12" type="ORF">POVCU1_011900</name>
    <name evidence="11" type="ORF">POVCU2_0012910</name>
</gene>
<evidence type="ECO:0000256" key="1">
    <source>
        <dbReference type="ARBA" id="ARBA00005454"/>
    </source>
</evidence>
<dbReference type="Gene3D" id="3.40.50.300">
    <property type="entry name" value="P-loop containing nucleotide triphosphate hydrolases"/>
    <property type="match status" value="1"/>
</dbReference>
<dbReference type="InterPro" id="IPR000640">
    <property type="entry name" value="EFG_V-like"/>
</dbReference>
<dbReference type="FunFam" id="3.30.70.2570:FF:000001">
    <property type="entry name" value="Translation factor GUF1, mitochondrial"/>
    <property type="match status" value="1"/>
</dbReference>
<dbReference type="InterPro" id="IPR000795">
    <property type="entry name" value="T_Tr_GTP-bd_dom"/>
</dbReference>
<keyword evidence="3" id="KW-0472">Membrane</keyword>
<dbReference type="InterPro" id="IPR009000">
    <property type="entry name" value="Transl_B-barrel_sf"/>
</dbReference>
<dbReference type="SUPFAM" id="SSF52540">
    <property type="entry name" value="P-loop containing nucleoside triphosphate hydrolases"/>
    <property type="match status" value="1"/>
</dbReference>
<accession>A0A1A8VQJ2</accession>
<dbReference type="InterPro" id="IPR006297">
    <property type="entry name" value="EF-4"/>
</dbReference>
<keyword evidence="6" id="KW-0496">Mitochondrion</keyword>
<dbReference type="Gene3D" id="3.30.70.240">
    <property type="match status" value="1"/>
</dbReference>
<evidence type="ECO:0000313" key="14">
    <source>
        <dbReference type="Proteomes" id="UP000078560"/>
    </source>
</evidence>
<dbReference type="InterPro" id="IPR035647">
    <property type="entry name" value="EFG_III/V"/>
</dbReference>
<evidence type="ECO:0000259" key="10">
    <source>
        <dbReference type="PROSITE" id="PS51722"/>
    </source>
</evidence>
<dbReference type="PRINTS" id="PR00315">
    <property type="entry name" value="ELONGATNFCT"/>
</dbReference>
<dbReference type="Gene3D" id="2.40.30.10">
    <property type="entry name" value="Translation factors"/>
    <property type="match status" value="1"/>
</dbReference>
<feature type="chain" id="PRO_5015059588" evidence="9">
    <location>
        <begin position="30"/>
        <end position="948"/>
    </location>
</feature>
<keyword evidence="9" id="KW-0732">Signal</keyword>
<evidence type="ECO:0000256" key="6">
    <source>
        <dbReference type="ARBA" id="ARBA00023128"/>
    </source>
</evidence>
<keyword evidence="3" id="KW-0999">Mitochondrion inner membrane</keyword>
<dbReference type="GO" id="GO:0006412">
    <property type="term" value="P:translation"/>
    <property type="evidence" value="ECO:0007669"/>
    <property type="project" value="UniProtKB-KW"/>
</dbReference>
<evidence type="ECO:0000313" key="13">
    <source>
        <dbReference type="Proteomes" id="UP000078546"/>
    </source>
</evidence>
<dbReference type="PROSITE" id="PS51722">
    <property type="entry name" value="G_TR_2"/>
    <property type="match status" value="1"/>
</dbReference>
<dbReference type="Proteomes" id="UP000078560">
    <property type="component" value="Unassembled WGS sequence"/>
</dbReference>
<dbReference type="SUPFAM" id="SSF50447">
    <property type="entry name" value="Translation proteins"/>
    <property type="match status" value="1"/>
</dbReference>
<dbReference type="InterPro" id="IPR013842">
    <property type="entry name" value="LepA_CTD"/>
</dbReference>